<dbReference type="InterPro" id="IPR051130">
    <property type="entry name" value="Mito_struct-func_regulator"/>
</dbReference>
<name>A0A0W0FH10_MONRR</name>
<dbReference type="GO" id="GO:0007005">
    <property type="term" value="P:mitochondrion organization"/>
    <property type="evidence" value="ECO:0007669"/>
    <property type="project" value="TreeGrafter"/>
</dbReference>
<evidence type="ECO:0000313" key="4">
    <source>
        <dbReference type="Proteomes" id="UP000054988"/>
    </source>
</evidence>
<evidence type="ECO:0000256" key="1">
    <source>
        <dbReference type="ARBA" id="ARBA00009670"/>
    </source>
</evidence>
<evidence type="ECO:0000313" key="3">
    <source>
        <dbReference type="EMBL" id="KTB35574.1"/>
    </source>
</evidence>
<accession>A0A0W0FH10</accession>
<dbReference type="Pfam" id="PF03109">
    <property type="entry name" value="ABC1"/>
    <property type="match status" value="1"/>
</dbReference>
<sequence length="662" mass="74894">MDTTSSTMMRQGLGALSLMSFSFRSRPQISPIFRARQSAQFAANFRQNKRWRFSAASENAAVSRKRTGVYSPWFVYSGSILLFSGAGILAYHNSQPFRHTVLAAVRCSRVARAAVLGIIDYKVTLSKSYASEEEQLVAFSQCHKRSALRVLKALLANGGGHIYQVGTALVVRRCVTTGMDIYHATSRLQDQCDPTPYEDVEALFLSDMGQSISDLFDDFEPNPIGVASLAQVHVGHHRESGKKVAVKLQHPHLAEFCDVDMEMVEVTLGWIKKIFPEFELTWLGEEMRTNLPRELDFSNEAANAAKTLKKFENTRTSLYIPKVISADKRVLIMEYIQGGRVDDLEFLADCNIDRNKVALELSRIFNKMVFIDGWFHADPHPGNLLIRPAPHFSKSPYNFEIVLLDHGLYFDIDDDLRINYSRFWLSLMAPGTPKTSADRRRYAQLVGNIGPDLYPVFEAAITGRAALEGTWNSDGSESQITYKKASGMLSVTAQSVEEMEVMRNAVVNRKGLLVSVFDVLRRVPRRVLMVLKLNDLTRYANGIQLCEMQPPMNYHRNLDNSLMTTHSNIRIFLIMAKYCLLSVWRSDQRRLIDVMRDRGLLSFGLLREYFGCWWKYQRGYTSLAVIESLMDFQAFAVKSKAWLRGLLSRGLKGAHQAAAGLV</sequence>
<dbReference type="SUPFAM" id="SSF56112">
    <property type="entry name" value="Protein kinase-like (PK-like)"/>
    <property type="match status" value="1"/>
</dbReference>
<protein>
    <submittedName>
        <fullName evidence="3">Putative ABC1-domain-containing protein</fullName>
    </submittedName>
</protein>
<dbReference type="GO" id="GO:0005743">
    <property type="term" value="C:mitochondrial inner membrane"/>
    <property type="evidence" value="ECO:0007669"/>
    <property type="project" value="TreeGrafter"/>
</dbReference>
<organism evidence="3 4">
    <name type="scientific">Moniliophthora roreri</name>
    <name type="common">Frosty pod rot fungus</name>
    <name type="synonym">Monilia roreri</name>
    <dbReference type="NCBI Taxonomy" id="221103"/>
    <lineage>
        <taxon>Eukaryota</taxon>
        <taxon>Fungi</taxon>
        <taxon>Dikarya</taxon>
        <taxon>Basidiomycota</taxon>
        <taxon>Agaricomycotina</taxon>
        <taxon>Agaricomycetes</taxon>
        <taxon>Agaricomycetidae</taxon>
        <taxon>Agaricales</taxon>
        <taxon>Marasmiineae</taxon>
        <taxon>Marasmiaceae</taxon>
        <taxon>Moniliophthora</taxon>
    </lineage>
</organism>
<dbReference type="CDD" id="cd13969">
    <property type="entry name" value="ADCK1-like"/>
    <property type="match status" value="1"/>
</dbReference>
<dbReference type="AlphaFoldDB" id="A0A0W0FH10"/>
<evidence type="ECO:0000259" key="2">
    <source>
        <dbReference type="Pfam" id="PF03109"/>
    </source>
</evidence>
<dbReference type="eggNOG" id="KOG1235">
    <property type="taxonomic scope" value="Eukaryota"/>
</dbReference>
<dbReference type="EMBL" id="LATX01001986">
    <property type="protein sequence ID" value="KTB35574.1"/>
    <property type="molecule type" value="Genomic_DNA"/>
</dbReference>
<reference evidence="3 4" key="1">
    <citation type="submission" date="2015-12" db="EMBL/GenBank/DDBJ databases">
        <title>Draft genome sequence of Moniliophthora roreri, the causal agent of frosty pod rot of cacao.</title>
        <authorList>
            <person name="Aime M.C."/>
            <person name="Diaz-Valderrama J.R."/>
            <person name="Kijpornyongpan T."/>
            <person name="Phillips-Mora W."/>
        </authorList>
    </citation>
    <scope>NUCLEOTIDE SEQUENCE [LARGE SCALE GENOMIC DNA]</scope>
    <source>
        <strain evidence="3 4">MCA 2952</strain>
    </source>
</reference>
<comment type="similarity">
    <text evidence="1">Belongs to the protein kinase superfamily. ADCK protein kinase family.</text>
</comment>
<dbReference type="InterPro" id="IPR045307">
    <property type="entry name" value="ADCK1_dom"/>
</dbReference>
<proteinExistence type="inferred from homology"/>
<comment type="caution">
    <text evidence="3">The sequence shown here is derived from an EMBL/GenBank/DDBJ whole genome shotgun (WGS) entry which is preliminary data.</text>
</comment>
<feature type="domain" description="ABC1 atypical kinase-like" evidence="2">
    <location>
        <begin position="187"/>
        <end position="429"/>
    </location>
</feature>
<dbReference type="GO" id="GO:0055088">
    <property type="term" value="P:lipid homeostasis"/>
    <property type="evidence" value="ECO:0007669"/>
    <property type="project" value="TreeGrafter"/>
</dbReference>
<dbReference type="PANTHER" id="PTHR43173">
    <property type="entry name" value="ABC1 FAMILY PROTEIN"/>
    <property type="match status" value="1"/>
</dbReference>
<dbReference type="InterPro" id="IPR011009">
    <property type="entry name" value="Kinase-like_dom_sf"/>
</dbReference>
<dbReference type="Proteomes" id="UP000054988">
    <property type="component" value="Unassembled WGS sequence"/>
</dbReference>
<dbReference type="PANTHER" id="PTHR43173:SF19">
    <property type="entry name" value="AARF DOMAIN-CONTAINING PROTEIN KINASE 1"/>
    <property type="match status" value="1"/>
</dbReference>
<dbReference type="InterPro" id="IPR004147">
    <property type="entry name" value="ABC1_dom"/>
</dbReference>
<gene>
    <name evidence="3" type="ORF">WG66_11739</name>
</gene>